<feature type="chain" id="PRO_5007284919" evidence="1">
    <location>
        <begin position="19"/>
        <end position="104"/>
    </location>
</feature>
<dbReference type="Gene3D" id="1.10.150.440">
    <property type="match status" value="1"/>
</dbReference>
<organism evidence="2">
    <name type="scientific">Rhipicephalus appendiculatus</name>
    <name type="common">Brown ear tick</name>
    <dbReference type="NCBI Taxonomy" id="34631"/>
    <lineage>
        <taxon>Eukaryota</taxon>
        <taxon>Metazoa</taxon>
        <taxon>Ecdysozoa</taxon>
        <taxon>Arthropoda</taxon>
        <taxon>Chelicerata</taxon>
        <taxon>Arachnida</taxon>
        <taxon>Acari</taxon>
        <taxon>Parasitiformes</taxon>
        <taxon>Ixodida</taxon>
        <taxon>Ixodoidea</taxon>
        <taxon>Ixodidae</taxon>
        <taxon>Rhipicephalinae</taxon>
        <taxon>Rhipicephalus</taxon>
        <taxon>Rhipicephalus</taxon>
    </lineage>
</organism>
<protein>
    <submittedName>
        <fullName evidence="2">Microplusin</fullName>
    </submittedName>
</protein>
<dbReference type="EMBL" id="GEDV01010734">
    <property type="protein sequence ID" value="JAP77823.1"/>
    <property type="molecule type" value="Transcribed_RNA"/>
</dbReference>
<feature type="signal peptide" evidence="1">
    <location>
        <begin position="1"/>
        <end position="18"/>
    </location>
</feature>
<keyword evidence="1" id="KW-0732">Signal</keyword>
<proteinExistence type="predicted"/>
<dbReference type="AlphaFoldDB" id="A0A131YEM1"/>
<name>A0A131YEM1_RHIAP</name>
<evidence type="ECO:0000313" key="2">
    <source>
        <dbReference type="EMBL" id="JAP77823.1"/>
    </source>
</evidence>
<evidence type="ECO:0000256" key="1">
    <source>
        <dbReference type="SAM" id="SignalP"/>
    </source>
</evidence>
<reference evidence="2" key="1">
    <citation type="journal article" date="2016" name="Ticks Tick Borne Dis.">
        <title>De novo assembly and annotation of the salivary gland transcriptome of Rhipicephalus appendiculatus male and female ticks during blood feeding.</title>
        <authorList>
            <person name="de Castro M.H."/>
            <person name="de Klerk D."/>
            <person name="Pienaar R."/>
            <person name="Latif A.A."/>
            <person name="Rees D.J."/>
            <person name="Mans B.J."/>
        </authorList>
    </citation>
    <scope>NUCLEOTIDE SEQUENCE</scope>
    <source>
        <tissue evidence="2">Salivary glands</tissue>
    </source>
</reference>
<sequence length="104" mass="11503">MKVLLALTLVAVLGVVSGTQLSLCRATSERRHELVNCVKTHVNDQTSQKLTDVKQRLNCEDLDCVFTKICELSTDAHQQHSNAFLPEDVKADVRNALVQCQPGD</sequence>
<accession>A0A131YEM1</accession>